<sequence length="109" mass="12005">MKFNSLSFRTACKSLILITIFLSGLLNCSNVDDDFYTFGEAGTKIMVAYAAKDAECGSSRQITSLVPGKQRKKDVDNCVASVAFEKCSFWIQAGDPVPFACKAIEYRLK</sequence>
<accession>A0A2M9X8X6</accession>
<keyword evidence="1" id="KW-0732">Signal</keyword>
<dbReference type="NCBIfam" id="NF047805">
    <property type="entry name" value="LIC13255_lipo"/>
    <property type="match status" value="1"/>
</dbReference>
<dbReference type="Proteomes" id="UP000232196">
    <property type="component" value="Unassembled WGS sequence"/>
</dbReference>
<protein>
    <recommendedName>
        <fullName evidence="4">Lipoprotein</fullName>
    </recommendedName>
</protein>
<feature type="chain" id="PRO_5014812697" description="Lipoprotein" evidence="1">
    <location>
        <begin position="29"/>
        <end position="109"/>
    </location>
</feature>
<dbReference type="RefSeq" id="WP_100708032.1">
    <property type="nucleotide sequence ID" value="NZ_NPDL01000001.1"/>
</dbReference>
<reference evidence="2 3" key="1">
    <citation type="submission" date="2017-07" db="EMBL/GenBank/DDBJ databases">
        <title>Leptospira spp. isolated from tropical soils.</title>
        <authorList>
            <person name="Thibeaux R."/>
            <person name="Iraola G."/>
            <person name="Ferres I."/>
            <person name="Bierque E."/>
            <person name="Girault D."/>
            <person name="Soupe-Gilbert M.-E."/>
            <person name="Picardeau M."/>
            <person name="Goarant C."/>
        </authorList>
    </citation>
    <scope>NUCLEOTIDE SEQUENCE [LARGE SCALE GENOMIC DNA]</scope>
    <source>
        <strain evidence="2 3">MCA1-C-A1</strain>
    </source>
</reference>
<dbReference type="AlphaFoldDB" id="A0A2M9X8X6"/>
<comment type="caution">
    <text evidence="2">The sequence shown here is derived from an EMBL/GenBank/DDBJ whole genome shotgun (WGS) entry which is preliminary data.</text>
</comment>
<evidence type="ECO:0000313" key="2">
    <source>
        <dbReference type="EMBL" id="PJZ24114.1"/>
    </source>
</evidence>
<evidence type="ECO:0000256" key="1">
    <source>
        <dbReference type="SAM" id="SignalP"/>
    </source>
</evidence>
<feature type="signal peptide" evidence="1">
    <location>
        <begin position="1"/>
        <end position="28"/>
    </location>
</feature>
<keyword evidence="3" id="KW-1185">Reference proteome</keyword>
<organism evidence="2 3">
    <name type="scientific">Leptospira hartskeerlii</name>
    <dbReference type="NCBI Taxonomy" id="2023177"/>
    <lineage>
        <taxon>Bacteria</taxon>
        <taxon>Pseudomonadati</taxon>
        <taxon>Spirochaetota</taxon>
        <taxon>Spirochaetia</taxon>
        <taxon>Leptospirales</taxon>
        <taxon>Leptospiraceae</taxon>
        <taxon>Leptospira</taxon>
    </lineage>
</organism>
<gene>
    <name evidence="2" type="ORF">CH357_17340</name>
</gene>
<evidence type="ECO:0008006" key="4">
    <source>
        <dbReference type="Google" id="ProtNLM"/>
    </source>
</evidence>
<dbReference type="EMBL" id="NPDN01000010">
    <property type="protein sequence ID" value="PJZ24114.1"/>
    <property type="molecule type" value="Genomic_DNA"/>
</dbReference>
<proteinExistence type="predicted"/>
<dbReference type="OrthoDB" id="330740at2"/>
<evidence type="ECO:0000313" key="3">
    <source>
        <dbReference type="Proteomes" id="UP000232196"/>
    </source>
</evidence>
<name>A0A2M9X8X6_9LEPT</name>